<name>A0ABS6JU60_9BACI</name>
<dbReference type="InterPro" id="IPR050245">
    <property type="entry name" value="PrsA_foldase"/>
</dbReference>
<keyword evidence="2" id="KW-0732">Signal</keyword>
<gene>
    <name evidence="3" type="ORF">KS407_11730</name>
</gene>
<dbReference type="Pfam" id="PF13624">
    <property type="entry name" value="SurA_N_3"/>
    <property type="match status" value="1"/>
</dbReference>
<dbReference type="PANTHER" id="PTHR47245:SF2">
    <property type="entry name" value="PEPTIDYL-PROLYL CIS-TRANS ISOMERASE HP_0175-RELATED"/>
    <property type="match status" value="1"/>
</dbReference>
<dbReference type="PANTHER" id="PTHR47245">
    <property type="entry name" value="PEPTIDYLPROLYL ISOMERASE"/>
    <property type="match status" value="1"/>
</dbReference>
<dbReference type="PROSITE" id="PS51257">
    <property type="entry name" value="PROKAR_LIPOPROTEIN"/>
    <property type="match status" value="1"/>
</dbReference>
<comment type="caution">
    <text evidence="3">The sequence shown here is derived from an EMBL/GenBank/DDBJ whole genome shotgun (WGS) entry which is preliminary data.</text>
</comment>
<feature type="compositionally biased region" description="Acidic residues" evidence="1">
    <location>
        <begin position="25"/>
        <end position="56"/>
    </location>
</feature>
<dbReference type="SUPFAM" id="SSF109998">
    <property type="entry name" value="Triger factor/SurA peptide-binding domain-like"/>
    <property type="match status" value="1"/>
</dbReference>
<evidence type="ECO:0000313" key="4">
    <source>
        <dbReference type="Proteomes" id="UP000790580"/>
    </source>
</evidence>
<reference evidence="3 4" key="1">
    <citation type="submission" date="2021-06" db="EMBL/GenBank/DDBJ databases">
        <title>Bacillus sp. RD4P76, an endophyte from a halophyte.</title>
        <authorList>
            <person name="Sun J.-Q."/>
        </authorList>
    </citation>
    <scope>NUCLEOTIDE SEQUENCE [LARGE SCALE GENOMIC DNA]</scope>
    <source>
        <strain evidence="3 4">JCM 17098</strain>
    </source>
</reference>
<accession>A0ABS6JU60</accession>
<keyword evidence="4" id="KW-1185">Reference proteome</keyword>
<proteinExistence type="predicted"/>
<organism evidence="3 4">
    <name type="scientific">Evansella alkalicola</name>
    <dbReference type="NCBI Taxonomy" id="745819"/>
    <lineage>
        <taxon>Bacteria</taxon>
        <taxon>Bacillati</taxon>
        <taxon>Bacillota</taxon>
        <taxon>Bacilli</taxon>
        <taxon>Bacillales</taxon>
        <taxon>Bacillaceae</taxon>
        <taxon>Evansella</taxon>
    </lineage>
</organism>
<dbReference type="RefSeq" id="WP_088075160.1">
    <property type="nucleotide sequence ID" value="NZ_JAHQCR010000049.1"/>
</dbReference>
<dbReference type="Proteomes" id="UP000790580">
    <property type="component" value="Unassembled WGS sequence"/>
</dbReference>
<feature type="chain" id="PRO_5046465248" evidence="2">
    <location>
        <begin position="20"/>
        <end position="264"/>
    </location>
</feature>
<dbReference type="InterPro" id="IPR027304">
    <property type="entry name" value="Trigger_fact/SurA_dom_sf"/>
</dbReference>
<feature type="signal peptide" evidence="2">
    <location>
        <begin position="1"/>
        <end position="19"/>
    </location>
</feature>
<protein>
    <submittedName>
        <fullName evidence="3">SurA N-terminal domain-containing protein</fullName>
    </submittedName>
</protein>
<dbReference type="Gene3D" id="1.10.4030.10">
    <property type="entry name" value="Porin chaperone SurA, peptide-binding domain"/>
    <property type="match status" value="1"/>
</dbReference>
<sequence>MSKKWLLSLSLAVLISLIAACGGTDDTDENNIDPQEEDPVGDIDEEAAPDLDDEGQFDMPQPDLDSIPDVVAVVNGDEITKEEFENVYVGQFQQASMEAMMYGQEFDQDDFKLQVIDALVGQELLVQEANSRDFDITQNDMDSLLEDLAAQYGFESKDEFLEVMEEQGTSEEELNSILETQVKIDKLIASEAGEFTTTDEELEETYDQMLTQYLELGGEEDIDLPTFEEMKPELEQQARMQHENDAYRRLVGELRENADVTINI</sequence>
<dbReference type="EMBL" id="JAHQCR010000049">
    <property type="protein sequence ID" value="MBU9722105.1"/>
    <property type="molecule type" value="Genomic_DNA"/>
</dbReference>
<evidence type="ECO:0000256" key="2">
    <source>
        <dbReference type="SAM" id="SignalP"/>
    </source>
</evidence>
<evidence type="ECO:0000256" key="1">
    <source>
        <dbReference type="SAM" id="MobiDB-lite"/>
    </source>
</evidence>
<evidence type="ECO:0000313" key="3">
    <source>
        <dbReference type="EMBL" id="MBU9722105.1"/>
    </source>
</evidence>
<feature type="region of interest" description="Disordered" evidence="1">
    <location>
        <begin position="24"/>
        <end position="66"/>
    </location>
</feature>